<protein>
    <submittedName>
        <fullName evidence="6">Putative adhesin</fullName>
    </submittedName>
</protein>
<feature type="domain" description="Fimbrial-type adhesion" evidence="5">
    <location>
        <begin position="198"/>
        <end position="364"/>
    </location>
</feature>
<dbReference type="Gene3D" id="2.60.40.1090">
    <property type="entry name" value="Fimbrial-type adhesion domain"/>
    <property type="match status" value="1"/>
</dbReference>
<dbReference type="Pfam" id="PF00419">
    <property type="entry name" value="Fimbrial"/>
    <property type="match status" value="1"/>
</dbReference>
<evidence type="ECO:0000256" key="1">
    <source>
        <dbReference type="ARBA" id="ARBA00004561"/>
    </source>
</evidence>
<dbReference type="InterPro" id="IPR050263">
    <property type="entry name" value="Bact_Fimbrial_Adh_Pro"/>
</dbReference>
<reference evidence="6 7" key="1">
    <citation type="submission" date="2018-08" db="EMBL/GenBank/DDBJ databases">
        <authorList>
            <consortium name="Pathogen Informatics"/>
        </authorList>
    </citation>
    <scope>NUCLEOTIDE SEQUENCE [LARGE SCALE GENOMIC DNA]</scope>
    <source>
        <strain evidence="6 7">EuSCAPE_IT371</strain>
    </source>
</reference>
<evidence type="ECO:0000313" key="7">
    <source>
        <dbReference type="Proteomes" id="UP000257712"/>
    </source>
</evidence>
<accession>A0A6C2VNN8</accession>
<dbReference type="InterPro" id="IPR008966">
    <property type="entry name" value="Adhesion_dom_sf"/>
</dbReference>
<dbReference type="PANTHER" id="PTHR33420:SF12">
    <property type="entry name" value="FIMBRIN-LIKE PROTEIN FIMI-RELATED"/>
    <property type="match status" value="1"/>
</dbReference>
<dbReference type="RefSeq" id="WP_095033558.1">
    <property type="nucleotide sequence ID" value="NZ_CAAHGR010000011.1"/>
</dbReference>
<dbReference type="PROSITE" id="PS51257">
    <property type="entry name" value="PROKAR_LIPOPROTEIN"/>
    <property type="match status" value="1"/>
</dbReference>
<evidence type="ECO:0000256" key="4">
    <source>
        <dbReference type="ARBA" id="ARBA00023263"/>
    </source>
</evidence>
<comment type="subcellular location">
    <subcellularLocation>
        <location evidence="1">Fimbrium</location>
    </subcellularLocation>
</comment>
<keyword evidence="3" id="KW-0732">Signal</keyword>
<organism evidence="6 7">
    <name type="scientific">Klebsiella quasivariicola</name>
    <dbReference type="NCBI Taxonomy" id="2026240"/>
    <lineage>
        <taxon>Bacteria</taxon>
        <taxon>Pseudomonadati</taxon>
        <taxon>Pseudomonadota</taxon>
        <taxon>Gammaproteobacteria</taxon>
        <taxon>Enterobacterales</taxon>
        <taxon>Enterobacteriaceae</taxon>
        <taxon>Klebsiella/Raoultella group</taxon>
        <taxon>Klebsiella</taxon>
        <taxon>Klebsiella pneumoniae complex</taxon>
    </lineage>
</organism>
<gene>
    <name evidence="6" type="ORF">SAMEA3538780_04026</name>
</gene>
<proteinExistence type="inferred from homology"/>
<evidence type="ECO:0000256" key="2">
    <source>
        <dbReference type="ARBA" id="ARBA00006671"/>
    </source>
</evidence>
<evidence type="ECO:0000256" key="3">
    <source>
        <dbReference type="ARBA" id="ARBA00022729"/>
    </source>
</evidence>
<evidence type="ECO:0000313" key="6">
    <source>
        <dbReference type="EMBL" id="SXD99885.1"/>
    </source>
</evidence>
<dbReference type="InterPro" id="IPR036937">
    <property type="entry name" value="Adhesion_dom_fimbrial_sf"/>
</dbReference>
<dbReference type="AlphaFoldDB" id="A0A223UIC3"/>
<dbReference type="PANTHER" id="PTHR33420">
    <property type="entry name" value="FIMBRIAL SUBUNIT ELFA-RELATED"/>
    <property type="match status" value="1"/>
</dbReference>
<comment type="similarity">
    <text evidence="2">Belongs to the fimbrial protein family.</text>
</comment>
<sequence>MKKLIFLFMLVVCPVYSWAACTGTNYGDVSMTNLPEKILVNAGSYTAGTVLYDSGKITRAQTELLNCEGSTYAVFAWSSNNAGALIGDNIYATSVQGIGLRVKVWLNISGEYDNDTDDFSPDSQVHYIGDVNYYLGKPTGLFDYYASTHYTPAYQLQLVATGGAIASNSQLSFSDPVATVSAKDSKGTISISRLHISGTTSIQMIPMGCIVSSNSLSFAMGSINASEFNTATKVGSAQQPLTLSCEPGTNVLMRVAATQASGNNPGNTVMALTAEENVATGVGVQLNMDGKAMPLNTDLSLYSSGRTTVTNSGADASYSYFTNPDNPGGAAAMQTLTFTTNYYKTGSAVTAGSANATGVITFTYN</sequence>
<dbReference type="GO" id="GO:0009289">
    <property type="term" value="C:pilus"/>
    <property type="evidence" value="ECO:0007669"/>
    <property type="project" value="UniProtKB-SubCell"/>
</dbReference>
<dbReference type="KEGG" id="kqv:B8P98_25840"/>
<dbReference type="GO" id="GO:0043709">
    <property type="term" value="P:cell adhesion involved in single-species biofilm formation"/>
    <property type="evidence" value="ECO:0007669"/>
    <property type="project" value="TreeGrafter"/>
</dbReference>
<dbReference type="SUPFAM" id="SSF49401">
    <property type="entry name" value="Bacterial adhesins"/>
    <property type="match status" value="1"/>
</dbReference>
<dbReference type="Proteomes" id="UP000257712">
    <property type="component" value="Unassembled WGS sequence"/>
</dbReference>
<evidence type="ECO:0000259" key="5">
    <source>
        <dbReference type="Pfam" id="PF00419"/>
    </source>
</evidence>
<dbReference type="EMBL" id="UJZG01000015">
    <property type="protein sequence ID" value="SXD99885.1"/>
    <property type="molecule type" value="Genomic_DNA"/>
</dbReference>
<comment type="caution">
    <text evidence="6">The sequence shown here is derived from an EMBL/GenBank/DDBJ whole genome shotgun (WGS) entry which is preliminary data.</text>
</comment>
<keyword evidence="4" id="KW-0281">Fimbrium</keyword>
<dbReference type="InterPro" id="IPR000259">
    <property type="entry name" value="Adhesion_dom_fimbrial"/>
</dbReference>
<dbReference type="NCBIfam" id="NF011820">
    <property type="entry name" value="PRK15292.1"/>
    <property type="match status" value="1"/>
</dbReference>
<name>A0A223UIC3_9ENTR</name>
<accession>A0A223UIC3</accession>
<dbReference type="Gene3D" id="2.60.40.3310">
    <property type="match status" value="1"/>
</dbReference>